<name>A0A399RAS4_9PROT</name>
<organism evidence="2 3">
    <name type="scientific">Henriciella mobilis</name>
    <dbReference type="NCBI Taxonomy" id="2305467"/>
    <lineage>
        <taxon>Bacteria</taxon>
        <taxon>Pseudomonadati</taxon>
        <taxon>Pseudomonadota</taxon>
        <taxon>Alphaproteobacteria</taxon>
        <taxon>Hyphomonadales</taxon>
        <taxon>Hyphomonadaceae</taxon>
        <taxon>Henriciella</taxon>
    </lineage>
</organism>
<dbReference type="RefSeq" id="WP_119377512.1">
    <property type="nucleotide sequence ID" value="NZ_QWFX01000016.1"/>
</dbReference>
<proteinExistence type="predicted"/>
<feature type="region of interest" description="Disordered" evidence="1">
    <location>
        <begin position="1"/>
        <end position="23"/>
    </location>
</feature>
<evidence type="ECO:0000256" key="1">
    <source>
        <dbReference type="SAM" id="MobiDB-lite"/>
    </source>
</evidence>
<dbReference type="Proteomes" id="UP000266385">
    <property type="component" value="Unassembled WGS sequence"/>
</dbReference>
<dbReference type="OrthoDB" id="7619684at2"/>
<gene>
    <name evidence="2" type="ORF">D1223_16815</name>
</gene>
<accession>A0A399RAS4</accession>
<reference evidence="2 3" key="1">
    <citation type="submission" date="2018-08" db="EMBL/GenBank/DDBJ databases">
        <title>Henriciella mobilis sp. nov., isolated from seawater.</title>
        <authorList>
            <person name="Cheng H."/>
            <person name="Wu Y.-H."/>
            <person name="Xu X.-W."/>
            <person name="Guo L.-L."/>
        </authorList>
    </citation>
    <scope>NUCLEOTIDE SEQUENCE [LARGE SCALE GENOMIC DNA]</scope>
    <source>
        <strain evidence="2 3">JN25</strain>
    </source>
</reference>
<evidence type="ECO:0000313" key="2">
    <source>
        <dbReference type="EMBL" id="RIJ26619.1"/>
    </source>
</evidence>
<dbReference type="EMBL" id="QWFX01000016">
    <property type="protein sequence ID" value="RIJ26619.1"/>
    <property type="molecule type" value="Genomic_DNA"/>
</dbReference>
<evidence type="ECO:0000313" key="3">
    <source>
        <dbReference type="Proteomes" id="UP000266385"/>
    </source>
</evidence>
<sequence>MSSQPVKSVTPFDFRSDFEQQSTEPDKISLTVAELAGLLEDARRTTADMLRNEQVQQQADAMRASSEALKTALAQIVQLAELLETASFSDEIRDEALTRVRALAAELIDGQGNLFHP</sequence>
<keyword evidence="3" id="KW-1185">Reference proteome</keyword>
<dbReference type="AlphaFoldDB" id="A0A399RAS4"/>
<comment type="caution">
    <text evidence="2">The sequence shown here is derived from an EMBL/GenBank/DDBJ whole genome shotgun (WGS) entry which is preliminary data.</text>
</comment>
<protein>
    <submittedName>
        <fullName evidence="2">Uncharacterized protein</fullName>
    </submittedName>
</protein>